<dbReference type="HOGENOM" id="CLU_1017090_0_0_1"/>
<feature type="compositionally biased region" description="Polar residues" evidence="1">
    <location>
        <begin position="29"/>
        <end position="42"/>
    </location>
</feature>
<evidence type="ECO:0000256" key="1">
    <source>
        <dbReference type="SAM" id="MobiDB-lite"/>
    </source>
</evidence>
<accession>M1DZA4</accession>
<keyword evidence="3" id="KW-1185">Reference proteome</keyword>
<name>M1DZA4_SOLTU</name>
<dbReference type="Gramene" id="PGSC0003DMT400096811">
    <property type="protein sequence ID" value="PGSC0003DMT400096811"/>
    <property type="gene ID" value="PGSC0003DMG400046382"/>
</dbReference>
<dbReference type="Proteomes" id="UP000011115">
    <property type="component" value="Unassembled WGS sequence"/>
</dbReference>
<sequence length="274" mass="31200">MNNQGVPVNPIRGNLGDRAELQPPRVGDENNQCMPSTRSQGEPLTPYDPVLNRTLRRMNNQGVPVNPIRGHLGDRAELQPPRVGDENNQAASSNEATSSGEVQVPQNNDHAPVAEEHNRWSMEGQRQIYRDAKMLNEKEKMARLITDERKVLTGSLHTIPDIHRLFQHHKCEWMGKELGTYSEKIVREFYASYTATLRGSIQRNANPRARTPLKDTLVRGFSVDISENTIHRFLYGPSPSHTWALNTAEFDYRWDIVWGGEFQQSARKSETVLH</sequence>
<dbReference type="InParanoid" id="M1DZA4"/>
<dbReference type="AlphaFoldDB" id="M1DZA4"/>
<evidence type="ECO:0000313" key="2">
    <source>
        <dbReference type="EnsemblPlants" id="PGSC0003DMT400096811"/>
    </source>
</evidence>
<organism evidence="2 3">
    <name type="scientific">Solanum tuberosum</name>
    <name type="common">Potato</name>
    <dbReference type="NCBI Taxonomy" id="4113"/>
    <lineage>
        <taxon>Eukaryota</taxon>
        <taxon>Viridiplantae</taxon>
        <taxon>Streptophyta</taxon>
        <taxon>Embryophyta</taxon>
        <taxon>Tracheophyta</taxon>
        <taxon>Spermatophyta</taxon>
        <taxon>Magnoliopsida</taxon>
        <taxon>eudicotyledons</taxon>
        <taxon>Gunneridae</taxon>
        <taxon>Pentapetalae</taxon>
        <taxon>asterids</taxon>
        <taxon>lamiids</taxon>
        <taxon>Solanales</taxon>
        <taxon>Solanaceae</taxon>
        <taxon>Solanoideae</taxon>
        <taxon>Solaneae</taxon>
        <taxon>Solanum</taxon>
    </lineage>
</organism>
<evidence type="ECO:0000313" key="3">
    <source>
        <dbReference type="Proteomes" id="UP000011115"/>
    </source>
</evidence>
<feature type="compositionally biased region" description="Polar residues" evidence="1">
    <location>
        <begin position="86"/>
        <end position="107"/>
    </location>
</feature>
<reference evidence="3" key="1">
    <citation type="journal article" date="2011" name="Nature">
        <title>Genome sequence and analysis of the tuber crop potato.</title>
        <authorList>
            <consortium name="The Potato Genome Sequencing Consortium"/>
        </authorList>
    </citation>
    <scope>NUCLEOTIDE SEQUENCE [LARGE SCALE GENOMIC DNA]</scope>
    <source>
        <strain evidence="3">cv. DM1-3 516 R44</strain>
    </source>
</reference>
<protein>
    <submittedName>
        <fullName evidence="2">Integrase core domain containing protein</fullName>
    </submittedName>
</protein>
<proteinExistence type="predicted"/>
<feature type="region of interest" description="Disordered" evidence="1">
    <location>
        <begin position="61"/>
        <end position="107"/>
    </location>
</feature>
<feature type="region of interest" description="Disordered" evidence="1">
    <location>
        <begin position="1"/>
        <end position="46"/>
    </location>
</feature>
<dbReference type="EnsemblPlants" id="PGSC0003DMT400096811">
    <property type="protein sequence ID" value="PGSC0003DMT400096811"/>
    <property type="gene ID" value="PGSC0003DMG400046382"/>
</dbReference>
<reference evidence="2" key="2">
    <citation type="submission" date="2015-06" db="UniProtKB">
        <authorList>
            <consortium name="EnsemblPlants"/>
        </authorList>
    </citation>
    <scope>IDENTIFICATION</scope>
    <source>
        <strain evidence="2">DM1-3 516 R44</strain>
    </source>
</reference>
<dbReference type="PaxDb" id="4113-PGSC0003DMT400096811"/>